<dbReference type="PANTHER" id="PTHR43190">
    <property type="entry name" value="N-ACETYL-D-GLUCOSAMINE KINASE"/>
    <property type="match status" value="1"/>
</dbReference>
<dbReference type="InterPro" id="IPR052519">
    <property type="entry name" value="Euk-type_GlcNAc_Kinase"/>
</dbReference>
<dbReference type="InterPro" id="IPR002731">
    <property type="entry name" value="ATPase_BadF"/>
</dbReference>
<dbReference type="PANTHER" id="PTHR43190:SF3">
    <property type="entry name" value="N-ACETYL-D-GLUCOSAMINE KINASE"/>
    <property type="match status" value="1"/>
</dbReference>
<protein>
    <recommendedName>
        <fullName evidence="1">ATPase BadF/BadG/BcrA/BcrD type domain-containing protein</fullName>
    </recommendedName>
</protein>
<dbReference type="SUPFAM" id="SSF53067">
    <property type="entry name" value="Actin-like ATPase domain"/>
    <property type="match status" value="2"/>
</dbReference>
<reference evidence="2" key="1">
    <citation type="journal article" date="2015" name="Nature">
        <title>Complex archaea that bridge the gap between prokaryotes and eukaryotes.</title>
        <authorList>
            <person name="Spang A."/>
            <person name="Saw J.H."/>
            <person name="Jorgensen S.L."/>
            <person name="Zaremba-Niedzwiedzka K."/>
            <person name="Martijn J."/>
            <person name="Lind A.E."/>
            <person name="van Eijk R."/>
            <person name="Schleper C."/>
            <person name="Guy L."/>
            <person name="Ettema T.J."/>
        </authorList>
    </citation>
    <scope>NUCLEOTIDE SEQUENCE</scope>
</reference>
<name>A0A0F9CAL6_9ZZZZ</name>
<evidence type="ECO:0000259" key="1">
    <source>
        <dbReference type="Pfam" id="PF01869"/>
    </source>
</evidence>
<comment type="caution">
    <text evidence="2">The sequence shown here is derived from an EMBL/GenBank/DDBJ whole genome shotgun (WGS) entry which is preliminary data.</text>
</comment>
<organism evidence="2">
    <name type="scientific">marine sediment metagenome</name>
    <dbReference type="NCBI Taxonomy" id="412755"/>
    <lineage>
        <taxon>unclassified sequences</taxon>
        <taxon>metagenomes</taxon>
        <taxon>ecological metagenomes</taxon>
    </lineage>
</organism>
<dbReference type="EMBL" id="LAZR01047631">
    <property type="protein sequence ID" value="KKK93771.1"/>
    <property type="molecule type" value="Genomic_DNA"/>
</dbReference>
<dbReference type="Pfam" id="PF01869">
    <property type="entry name" value="BcrAD_BadFG"/>
    <property type="match status" value="1"/>
</dbReference>
<dbReference type="InterPro" id="IPR043129">
    <property type="entry name" value="ATPase_NBD"/>
</dbReference>
<dbReference type="CDD" id="cd24082">
    <property type="entry name" value="ASKHA_NBD_GspK-like"/>
    <property type="match status" value="1"/>
</dbReference>
<accession>A0A0F9CAL6</accession>
<dbReference type="Gene3D" id="3.30.420.40">
    <property type="match status" value="2"/>
</dbReference>
<evidence type="ECO:0000313" key="2">
    <source>
        <dbReference type="EMBL" id="KKK93771.1"/>
    </source>
</evidence>
<feature type="domain" description="ATPase BadF/BadG/BcrA/BcrD type" evidence="1">
    <location>
        <begin position="10"/>
        <end position="254"/>
    </location>
</feature>
<sequence>MTHPDFSYLIGVDGGGTGCRVAVATLDGRILAEAKGARANVSTDCAEALTNIMRATHEAVQKAGLSTADIDRAVAHLGLAGYTGPEIGGQITAALPFAKSVVSEDTNTTIIGAIEQEDGYIIALGTGTIIARQKAGQQTCIGGWCYQVSDQASGAWLGHGALEQTLLAVDGIVTASPLSQRMLEKLGGAPGIVQFSLKAQPGDFATLAPDVVGTASAGDAIGTALMVRGAEYLDSALRALDHQTGDILCLSGGVGPHYAPYLPSDRTGNLTSAKGRAVDGAIALAVRAAAQPQ</sequence>
<proteinExistence type="predicted"/>
<dbReference type="AlphaFoldDB" id="A0A0F9CAL6"/>
<gene>
    <name evidence="2" type="ORF">LCGC14_2689560</name>
</gene>